<dbReference type="SMART" id="SM00387">
    <property type="entry name" value="HATPase_c"/>
    <property type="match status" value="1"/>
</dbReference>
<feature type="coiled-coil region" evidence="12">
    <location>
        <begin position="353"/>
        <end position="383"/>
    </location>
</feature>
<protein>
    <recommendedName>
        <fullName evidence="3">histidine kinase</fullName>
        <ecNumber evidence="3">2.7.13.3</ecNumber>
    </recommendedName>
</protein>
<evidence type="ECO:0000313" key="17">
    <source>
        <dbReference type="Proteomes" id="UP000028194"/>
    </source>
</evidence>
<evidence type="ECO:0000256" key="5">
    <source>
        <dbReference type="ARBA" id="ARBA00022553"/>
    </source>
</evidence>
<keyword evidence="11 14" id="KW-0472">Membrane</keyword>
<evidence type="ECO:0000256" key="8">
    <source>
        <dbReference type="ARBA" id="ARBA00022777"/>
    </source>
</evidence>
<comment type="subcellular location">
    <subcellularLocation>
        <location evidence="2">Cell membrane</location>
        <topology evidence="2">Multi-pass membrane protein</topology>
    </subcellularLocation>
</comment>
<feature type="transmembrane region" description="Helical" evidence="14">
    <location>
        <begin position="12"/>
        <end position="32"/>
    </location>
</feature>
<sequence length="641" mass="70120">MVVNAIGNSKWLAMSLTIVIVASAISISVLFYSQQIANENIRDKLFEKAKQDQSRVTRTIASRIGSDLDSIAARLQVLAVSQGLQGGDLTGQDADRLARSVFSQITAAHRAIDAFYILDKDNMVVKVANTKEDTDSRQFLGFDASSRDYVKETRSSLGPVFSNVFVGADGRPRITITYPIINRDSGQYLGLVGVGAQSEPFFKEYGNVDDFNSSTYLNVLDRNAVYVASPNSAIVGKSFFDKDVQDEFVRNDPIINNFYRKFLSGQFADATFDVGFGERLATGQPVIVNGKAAYFVTLGIPTSLIYSDIESVLAQQNTQSLYHMAGLVSAAAILIFFLIRLNGRLAREVSERTRALAEANEQLTDTNQRLREANEEIKSHDKMQSEFINIAAHELRTPIQPIVGMTEILKNRLVHDSGGKGKVEVTAKQLELIDRNAKRLQKLSAEILDTTRIESGTFRLDLEVLEMNERMRSVIADAKSLIPHGQSIKIHFKPLADESGRPIPLLVKADKLRIFEVVSNLLRNAIKFSARDDDNGGSSGSSHGSNGGSGGGGTVITITTDRKDGEMVVVSVKDQGAGISADIFPRLFTRFSADRERGGTGLGLFIAKNIVEAHGGRIWAENNNKDGKGATFAFTLPLVKP</sequence>
<evidence type="ECO:0000256" key="4">
    <source>
        <dbReference type="ARBA" id="ARBA00022475"/>
    </source>
</evidence>
<dbReference type="CDD" id="cd12914">
    <property type="entry name" value="PDC1_DGC_like"/>
    <property type="match status" value="1"/>
</dbReference>
<feature type="region of interest" description="Disordered" evidence="13">
    <location>
        <begin position="532"/>
        <end position="554"/>
    </location>
</feature>
<feature type="compositionally biased region" description="Gly residues" evidence="13">
    <location>
        <begin position="545"/>
        <end position="554"/>
    </location>
</feature>
<keyword evidence="10" id="KW-0902">Two-component regulatory system</keyword>
<name>A0A075MNR5_9ARCH</name>
<reference evidence="16 17" key="1">
    <citation type="journal article" date="2014" name="PLoS ONE">
        <title>Genome Sequence of Candidatus Nitrososphaera evergladensis from Group I.1b Enriched from Everglades Soil Reveals Novel Genomic Features of the Ammonia-Oxidizing Archaea.</title>
        <authorList>
            <person name="Zhalnina K.V."/>
            <person name="Dias R."/>
            <person name="Leonard M.T."/>
            <person name="Dorr de Quadros P."/>
            <person name="Camargo F.A."/>
            <person name="Drew J.C."/>
            <person name="Farmerie W.G."/>
            <person name="Daroub S.H."/>
            <person name="Triplett E.W."/>
        </authorList>
    </citation>
    <scope>NUCLEOTIDE SEQUENCE [LARGE SCALE GENOMIC DNA]</scope>
    <source>
        <strain evidence="16 17">SR1</strain>
    </source>
</reference>
<dbReference type="CDD" id="cd00082">
    <property type="entry name" value="HisKA"/>
    <property type="match status" value="1"/>
</dbReference>
<keyword evidence="8 16" id="KW-0418">Kinase</keyword>
<dbReference type="KEGG" id="nev:NTE_00370"/>
<dbReference type="Proteomes" id="UP000028194">
    <property type="component" value="Chromosome"/>
</dbReference>
<evidence type="ECO:0000256" key="6">
    <source>
        <dbReference type="ARBA" id="ARBA00022679"/>
    </source>
</evidence>
<dbReference type="PRINTS" id="PR00344">
    <property type="entry name" value="BCTRLSENSOR"/>
</dbReference>
<evidence type="ECO:0000256" key="11">
    <source>
        <dbReference type="ARBA" id="ARBA00023136"/>
    </source>
</evidence>
<dbReference type="Pfam" id="PF02743">
    <property type="entry name" value="dCache_1"/>
    <property type="match status" value="1"/>
</dbReference>
<evidence type="ECO:0000256" key="3">
    <source>
        <dbReference type="ARBA" id="ARBA00012438"/>
    </source>
</evidence>
<dbReference type="eggNOG" id="arCOG03644">
    <property type="taxonomic scope" value="Archaea"/>
</dbReference>
<evidence type="ECO:0000256" key="7">
    <source>
        <dbReference type="ARBA" id="ARBA00022692"/>
    </source>
</evidence>
<keyword evidence="6" id="KW-0808">Transferase</keyword>
<dbReference type="CDD" id="cd00075">
    <property type="entry name" value="HATPase"/>
    <property type="match status" value="1"/>
</dbReference>
<dbReference type="InterPro" id="IPR050736">
    <property type="entry name" value="Sensor_HK_Regulatory"/>
</dbReference>
<evidence type="ECO:0000256" key="14">
    <source>
        <dbReference type="SAM" id="Phobius"/>
    </source>
</evidence>
<dbReference type="Pfam" id="PF02518">
    <property type="entry name" value="HATPase_c"/>
    <property type="match status" value="1"/>
</dbReference>
<dbReference type="STRING" id="1459636.NTE_00370"/>
<dbReference type="PROSITE" id="PS50109">
    <property type="entry name" value="HIS_KIN"/>
    <property type="match status" value="1"/>
</dbReference>
<dbReference type="EC" id="2.7.13.3" evidence="3"/>
<keyword evidence="4" id="KW-1003">Cell membrane</keyword>
<gene>
    <name evidence="16" type="ORF">NTE_00370</name>
</gene>
<evidence type="ECO:0000256" key="10">
    <source>
        <dbReference type="ARBA" id="ARBA00023012"/>
    </source>
</evidence>
<keyword evidence="7 14" id="KW-0812">Transmembrane</keyword>
<organism evidence="16 17">
    <name type="scientific">Candidatus Nitrososphaera evergladensis SR1</name>
    <dbReference type="NCBI Taxonomy" id="1459636"/>
    <lineage>
        <taxon>Archaea</taxon>
        <taxon>Nitrososphaerota</taxon>
        <taxon>Nitrososphaeria</taxon>
        <taxon>Nitrososphaerales</taxon>
        <taxon>Nitrososphaeraceae</taxon>
        <taxon>Nitrososphaera</taxon>
    </lineage>
</organism>
<dbReference type="InterPro" id="IPR003661">
    <property type="entry name" value="HisK_dim/P_dom"/>
</dbReference>
<dbReference type="InterPro" id="IPR036097">
    <property type="entry name" value="HisK_dim/P_sf"/>
</dbReference>
<evidence type="ECO:0000256" key="13">
    <source>
        <dbReference type="SAM" id="MobiDB-lite"/>
    </source>
</evidence>
<dbReference type="InterPro" id="IPR003594">
    <property type="entry name" value="HATPase_dom"/>
</dbReference>
<feature type="domain" description="Histidine kinase" evidence="15">
    <location>
        <begin position="390"/>
        <end position="640"/>
    </location>
</feature>
<dbReference type="PANTHER" id="PTHR43711:SF1">
    <property type="entry name" value="HISTIDINE KINASE 1"/>
    <property type="match status" value="1"/>
</dbReference>
<dbReference type="Gene3D" id="1.10.287.130">
    <property type="match status" value="1"/>
</dbReference>
<dbReference type="SUPFAM" id="SSF55874">
    <property type="entry name" value="ATPase domain of HSP90 chaperone/DNA topoisomerase II/histidine kinase"/>
    <property type="match status" value="1"/>
</dbReference>
<keyword evidence="12" id="KW-0175">Coiled coil</keyword>
<proteinExistence type="predicted"/>
<dbReference type="InterPro" id="IPR004358">
    <property type="entry name" value="Sig_transdc_His_kin-like_C"/>
</dbReference>
<evidence type="ECO:0000256" key="9">
    <source>
        <dbReference type="ARBA" id="ARBA00022989"/>
    </source>
</evidence>
<dbReference type="SMART" id="SM00388">
    <property type="entry name" value="HisKA"/>
    <property type="match status" value="1"/>
</dbReference>
<dbReference type="PANTHER" id="PTHR43711">
    <property type="entry name" value="TWO-COMPONENT HISTIDINE KINASE"/>
    <property type="match status" value="1"/>
</dbReference>
<dbReference type="Pfam" id="PF00512">
    <property type="entry name" value="HisKA"/>
    <property type="match status" value="1"/>
</dbReference>
<keyword evidence="5" id="KW-0597">Phosphoprotein</keyword>
<dbReference type="InterPro" id="IPR005467">
    <property type="entry name" value="His_kinase_dom"/>
</dbReference>
<keyword evidence="17" id="KW-1185">Reference proteome</keyword>
<dbReference type="Gene3D" id="3.30.450.20">
    <property type="entry name" value="PAS domain"/>
    <property type="match status" value="1"/>
</dbReference>
<dbReference type="InterPro" id="IPR033479">
    <property type="entry name" value="dCache_1"/>
</dbReference>
<dbReference type="HOGENOM" id="CLU_031353_0_0_2"/>
<dbReference type="AlphaFoldDB" id="A0A075MNR5"/>
<dbReference type="SUPFAM" id="SSF47384">
    <property type="entry name" value="Homodimeric domain of signal transducing histidine kinase"/>
    <property type="match status" value="1"/>
</dbReference>
<accession>A0A075MNR5</accession>
<keyword evidence="9 14" id="KW-1133">Transmembrane helix</keyword>
<dbReference type="EMBL" id="CP007174">
    <property type="protein sequence ID" value="AIF82452.1"/>
    <property type="molecule type" value="Genomic_DNA"/>
</dbReference>
<evidence type="ECO:0000313" key="16">
    <source>
        <dbReference type="EMBL" id="AIF82452.1"/>
    </source>
</evidence>
<dbReference type="GO" id="GO:0000155">
    <property type="term" value="F:phosphorelay sensor kinase activity"/>
    <property type="evidence" value="ECO:0007669"/>
    <property type="project" value="InterPro"/>
</dbReference>
<evidence type="ECO:0000256" key="1">
    <source>
        <dbReference type="ARBA" id="ARBA00000085"/>
    </source>
</evidence>
<dbReference type="GO" id="GO:0005886">
    <property type="term" value="C:plasma membrane"/>
    <property type="evidence" value="ECO:0007669"/>
    <property type="project" value="UniProtKB-SubCell"/>
</dbReference>
<comment type="catalytic activity">
    <reaction evidence="1">
        <text>ATP + protein L-histidine = ADP + protein N-phospho-L-histidine.</text>
        <dbReference type="EC" id="2.7.13.3"/>
    </reaction>
</comment>
<evidence type="ECO:0000256" key="12">
    <source>
        <dbReference type="SAM" id="Coils"/>
    </source>
</evidence>
<dbReference type="eggNOG" id="arCOG02358">
    <property type="taxonomic scope" value="Archaea"/>
</dbReference>
<dbReference type="InterPro" id="IPR036890">
    <property type="entry name" value="HATPase_C_sf"/>
</dbReference>
<feature type="transmembrane region" description="Helical" evidence="14">
    <location>
        <begin position="321"/>
        <end position="339"/>
    </location>
</feature>
<dbReference type="Gene3D" id="3.30.565.10">
    <property type="entry name" value="Histidine kinase-like ATPase, C-terminal domain"/>
    <property type="match status" value="1"/>
</dbReference>
<evidence type="ECO:0000259" key="15">
    <source>
        <dbReference type="PROSITE" id="PS50109"/>
    </source>
</evidence>
<evidence type="ECO:0000256" key="2">
    <source>
        <dbReference type="ARBA" id="ARBA00004651"/>
    </source>
</evidence>